<sequence>MCSQQQATSWTTTMKWGVGSTTLCGRVAPGVLRIRPQYQLSGLSPADARRVTQQLVPAAIKVLQRYIKVLRPAGGVLRVAAYYADGQQGCLISKVDGALASGAGGLADTDLLLYVSSEAASCMPGMIAMATACDVDPASGRPILGSLNVCGGALAGLGGLAGGSEAEASAVGRLVEVLVHEVVHVLGFGSSHYDDWRGPDGKRYGERNVVKTVGGRPYLATPKVTAVARQYFGCASLPGAPLEDEGPSFSATSHFEYRLLQRELMGPARPIDRSRTRLSAFTLAALEDTGWYVANYSSAEVLDWGRGAGCAFVLQSCWDYMAATPGQPYFCGKGAVNQTRCTPQAAGWGVCRSSAFSDGCLLVGKYSSGGAAAVPQPASRPSSEDGRQAACYSPPQLQRLQLMARGSNSGGGGGSSSRPPALLPLLGGSYSAARSDVCYNLVAPQPQRSSVVWVDGHGQIPEDAALSAQGASLLASLAGSSAASAACTASPVLCFSSNCDRQGRLWIGASLPGGRRLSFACPSRSVVDLSRALPGSYLLGFLQCPSNALVCEALGCSGCSASGGYCSRGRCYCHMERYGKGCSQSLVPRLR</sequence>
<keyword evidence="7" id="KW-0482">Metalloprotease</keyword>
<keyword evidence="9" id="KW-1185">Reference proteome</keyword>
<dbReference type="SUPFAM" id="SSF55486">
    <property type="entry name" value="Metalloproteases ('zincins'), catalytic domain"/>
    <property type="match status" value="1"/>
</dbReference>
<evidence type="ECO:0000256" key="5">
    <source>
        <dbReference type="ARBA" id="ARBA00022801"/>
    </source>
</evidence>
<proteinExistence type="inferred from homology"/>
<dbReference type="Proteomes" id="UP001244341">
    <property type="component" value="Chromosome 9b"/>
</dbReference>
<dbReference type="Pfam" id="PF01457">
    <property type="entry name" value="Peptidase_M8"/>
    <property type="match status" value="1"/>
</dbReference>
<dbReference type="Gene3D" id="3.90.132.10">
    <property type="entry name" value="Leishmanolysin , domain 2"/>
    <property type="match status" value="1"/>
</dbReference>
<protein>
    <recommendedName>
        <fullName evidence="10">Leishmanolysin-like peptidase</fullName>
    </recommendedName>
</protein>
<keyword evidence="3" id="KW-0645">Protease</keyword>
<evidence type="ECO:0000256" key="7">
    <source>
        <dbReference type="ARBA" id="ARBA00023049"/>
    </source>
</evidence>
<evidence type="ECO:0000256" key="6">
    <source>
        <dbReference type="ARBA" id="ARBA00022833"/>
    </source>
</evidence>
<comment type="cofactor">
    <cofactor evidence="1">
        <name>Zn(2+)</name>
        <dbReference type="ChEBI" id="CHEBI:29105"/>
    </cofactor>
</comment>
<comment type="similarity">
    <text evidence="2">Belongs to the peptidase M8 family.</text>
</comment>
<dbReference type="PRINTS" id="PR00782">
    <property type="entry name" value="LSHMANOLYSIN"/>
</dbReference>
<evidence type="ECO:0000256" key="1">
    <source>
        <dbReference type="ARBA" id="ARBA00001947"/>
    </source>
</evidence>
<accession>A0ABY8UB32</accession>
<dbReference type="Gene3D" id="3.10.170.20">
    <property type="match status" value="1"/>
</dbReference>
<dbReference type="PANTHER" id="PTHR10942:SF0">
    <property type="entry name" value="LEISHMANOLYSIN-LIKE PEPTIDASE"/>
    <property type="match status" value="1"/>
</dbReference>
<evidence type="ECO:0000313" key="8">
    <source>
        <dbReference type="EMBL" id="WIA18595.1"/>
    </source>
</evidence>
<dbReference type="InterPro" id="IPR001577">
    <property type="entry name" value="Peptidase_M8"/>
</dbReference>
<evidence type="ECO:0000256" key="4">
    <source>
        <dbReference type="ARBA" id="ARBA00022723"/>
    </source>
</evidence>
<dbReference type="PANTHER" id="PTHR10942">
    <property type="entry name" value="LEISHMANOLYSIN-LIKE PEPTIDASE"/>
    <property type="match status" value="1"/>
</dbReference>
<name>A0ABY8UB32_TETOB</name>
<evidence type="ECO:0008006" key="10">
    <source>
        <dbReference type="Google" id="ProtNLM"/>
    </source>
</evidence>
<evidence type="ECO:0000256" key="3">
    <source>
        <dbReference type="ARBA" id="ARBA00022670"/>
    </source>
</evidence>
<keyword evidence="5" id="KW-0378">Hydrolase</keyword>
<organism evidence="8 9">
    <name type="scientific">Tetradesmus obliquus</name>
    <name type="common">Green alga</name>
    <name type="synonym">Acutodesmus obliquus</name>
    <dbReference type="NCBI Taxonomy" id="3088"/>
    <lineage>
        <taxon>Eukaryota</taxon>
        <taxon>Viridiplantae</taxon>
        <taxon>Chlorophyta</taxon>
        <taxon>core chlorophytes</taxon>
        <taxon>Chlorophyceae</taxon>
        <taxon>CS clade</taxon>
        <taxon>Sphaeropleales</taxon>
        <taxon>Scenedesmaceae</taxon>
        <taxon>Tetradesmus</taxon>
    </lineage>
</organism>
<keyword evidence="6" id="KW-0862">Zinc</keyword>
<dbReference type="EMBL" id="CP126216">
    <property type="protein sequence ID" value="WIA18595.1"/>
    <property type="molecule type" value="Genomic_DNA"/>
</dbReference>
<gene>
    <name evidence="8" type="ORF">OEZ85_010035</name>
</gene>
<reference evidence="8 9" key="1">
    <citation type="submission" date="2023-05" db="EMBL/GenBank/DDBJ databases">
        <title>A 100% complete, gapless, phased diploid assembly of the Scenedesmus obliquus UTEX 3031 genome.</title>
        <authorList>
            <person name="Biondi T.C."/>
            <person name="Hanschen E.R."/>
            <person name="Kwon T."/>
            <person name="Eng W."/>
            <person name="Kruse C.P.S."/>
            <person name="Koehler S.I."/>
            <person name="Kunde Y."/>
            <person name="Gleasner C.D."/>
            <person name="You Mak K.T."/>
            <person name="Polle J."/>
            <person name="Hovde B.T."/>
            <person name="Starkenburg S.R."/>
        </authorList>
    </citation>
    <scope>NUCLEOTIDE SEQUENCE [LARGE SCALE GENOMIC DNA]</scope>
    <source>
        <strain evidence="8 9">DOE0152z</strain>
    </source>
</reference>
<keyword evidence="4" id="KW-0479">Metal-binding</keyword>
<evidence type="ECO:0000313" key="9">
    <source>
        <dbReference type="Proteomes" id="UP001244341"/>
    </source>
</evidence>
<evidence type="ECO:0000256" key="2">
    <source>
        <dbReference type="ARBA" id="ARBA00005860"/>
    </source>
</evidence>